<dbReference type="OrthoDB" id="157646at2"/>
<dbReference type="InterPro" id="IPR043831">
    <property type="entry name" value="DUF5808"/>
</dbReference>
<gene>
    <name evidence="4" type="ORF">DL346_20350</name>
</gene>
<evidence type="ECO:0000313" key="5">
    <source>
        <dbReference type="Proteomes" id="UP000249260"/>
    </source>
</evidence>
<comment type="caution">
    <text evidence="4">The sequence shown here is derived from an EMBL/GenBank/DDBJ whole genome shotgun (WGS) entry which is preliminary data.</text>
</comment>
<feature type="transmembrane region" description="Helical" evidence="1">
    <location>
        <begin position="138"/>
        <end position="161"/>
    </location>
</feature>
<name>A0A328TV93_9BACL</name>
<dbReference type="Pfam" id="PF19124">
    <property type="entry name" value="DUF5808"/>
    <property type="match status" value="1"/>
</dbReference>
<reference evidence="4 5" key="1">
    <citation type="submission" date="2018-06" db="EMBL/GenBank/DDBJ databases">
        <title>Paenibacillus montanisoli sp. nov., isolated from mountain area soil.</title>
        <authorList>
            <person name="Wu M."/>
        </authorList>
    </citation>
    <scope>NUCLEOTIDE SEQUENCE [LARGE SCALE GENOMIC DNA]</scope>
    <source>
        <strain evidence="4 5">RA17</strain>
    </source>
</reference>
<sequence length="232" mass="25890">MTMARQKESISARWYILQAALIAVSSIAASLMWERIPAELAVHYDIAFRPDRYAEKSWGTVFLFNLIQLFLLAVLMGASFVVKQAEQGAGAEMTDEKKRQFRYFRYVNSVFLYGLSLALIVYFSMVQATTLYGWPRELIMAVTITLFIFIIAATAALVLIVKRLGLSQEGDNGEGRWLAGGIYYNPQDPAVFVPKKYGIGWTINFGRPAGWLAFAALIAIPVIIVVVVAVMT</sequence>
<dbReference type="AlphaFoldDB" id="A0A328TV93"/>
<keyword evidence="5" id="KW-1185">Reference proteome</keyword>
<keyword evidence="1" id="KW-0812">Transmembrane</keyword>
<feature type="domain" description="DUF5808" evidence="3">
    <location>
        <begin position="186"/>
        <end position="211"/>
    </location>
</feature>
<dbReference type="RefSeq" id="WP_112884217.1">
    <property type="nucleotide sequence ID" value="NZ_QLUW01000004.1"/>
</dbReference>
<dbReference type="InterPro" id="IPR012867">
    <property type="entry name" value="DUF1648"/>
</dbReference>
<feature type="transmembrane region" description="Helical" evidence="1">
    <location>
        <begin position="103"/>
        <end position="126"/>
    </location>
</feature>
<dbReference type="Proteomes" id="UP000249260">
    <property type="component" value="Unassembled WGS sequence"/>
</dbReference>
<feature type="transmembrane region" description="Helical" evidence="1">
    <location>
        <begin position="58"/>
        <end position="82"/>
    </location>
</feature>
<dbReference type="Pfam" id="PF07853">
    <property type="entry name" value="DUF1648"/>
    <property type="match status" value="1"/>
</dbReference>
<dbReference type="EMBL" id="QLUW01000004">
    <property type="protein sequence ID" value="RAP74428.1"/>
    <property type="molecule type" value="Genomic_DNA"/>
</dbReference>
<organism evidence="4 5">
    <name type="scientific">Paenibacillus montanisoli</name>
    <dbReference type="NCBI Taxonomy" id="2081970"/>
    <lineage>
        <taxon>Bacteria</taxon>
        <taxon>Bacillati</taxon>
        <taxon>Bacillota</taxon>
        <taxon>Bacilli</taxon>
        <taxon>Bacillales</taxon>
        <taxon>Paenibacillaceae</taxon>
        <taxon>Paenibacillus</taxon>
    </lineage>
</organism>
<evidence type="ECO:0000313" key="4">
    <source>
        <dbReference type="EMBL" id="RAP74428.1"/>
    </source>
</evidence>
<evidence type="ECO:0000256" key="1">
    <source>
        <dbReference type="SAM" id="Phobius"/>
    </source>
</evidence>
<accession>A0A328TV93</accession>
<keyword evidence="1" id="KW-1133">Transmembrane helix</keyword>
<evidence type="ECO:0000259" key="3">
    <source>
        <dbReference type="Pfam" id="PF19124"/>
    </source>
</evidence>
<protein>
    <recommendedName>
        <fullName evidence="6">DUF1648 domain-containing protein</fullName>
    </recommendedName>
</protein>
<dbReference type="PANTHER" id="PTHR37810:SF9">
    <property type="entry name" value="MEMBRANE PROTEIN"/>
    <property type="match status" value="1"/>
</dbReference>
<feature type="transmembrane region" description="Helical" evidence="1">
    <location>
        <begin position="12"/>
        <end position="33"/>
    </location>
</feature>
<proteinExistence type="predicted"/>
<evidence type="ECO:0008006" key="6">
    <source>
        <dbReference type="Google" id="ProtNLM"/>
    </source>
</evidence>
<dbReference type="GO" id="GO:0009636">
    <property type="term" value="P:response to toxic substance"/>
    <property type="evidence" value="ECO:0007669"/>
    <property type="project" value="TreeGrafter"/>
</dbReference>
<evidence type="ECO:0000259" key="2">
    <source>
        <dbReference type="Pfam" id="PF07853"/>
    </source>
</evidence>
<keyword evidence="1" id="KW-0472">Membrane</keyword>
<feature type="transmembrane region" description="Helical" evidence="1">
    <location>
        <begin position="211"/>
        <end position="231"/>
    </location>
</feature>
<feature type="domain" description="DUF1648" evidence="2">
    <location>
        <begin position="21"/>
        <end position="68"/>
    </location>
</feature>
<dbReference type="PANTHER" id="PTHR37810">
    <property type="entry name" value="IMMUNITY PROTEIN SDPI"/>
    <property type="match status" value="1"/>
</dbReference>